<evidence type="ECO:0000256" key="4">
    <source>
        <dbReference type="ARBA" id="ARBA00022692"/>
    </source>
</evidence>
<dbReference type="GO" id="GO:0031201">
    <property type="term" value="C:SNARE complex"/>
    <property type="evidence" value="ECO:0007669"/>
    <property type="project" value="TreeGrafter"/>
</dbReference>
<dbReference type="Pfam" id="PF10496">
    <property type="entry name" value="Syntaxin-18_N"/>
    <property type="match status" value="1"/>
</dbReference>
<feature type="region of interest" description="Disordered" evidence="9">
    <location>
        <begin position="64"/>
        <end position="87"/>
    </location>
</feature>
<proteinExistence type="inferred from homology"/>
<protein>
    <recommendedName>
        <fullName evidence="10">SNARE-complex protein Syntaxin-18 N-terminal domain-containing protein</fullName>
    </recommendedName>
</protein>
<evidence type="ECO:0000313" key="11">
    <source>
        <dbReference type="EMBL" id="RWA04676.1"/>
    </source>
</evidence>
<dbReference type="PANTHER" id="PTHR15959:SF0">
    <property type="entry name" value="SYNTAXIN-18"/>
    <property type="match status" value="1"/>
</dbReference>
<keyword evidence="8" id="KW-0472">Membrane</keyword>
<sequence>MTDITPAFNGYLQQHEAPSTKGAFTVDNLEDFLKEAYRINSHITSLHADLKNIRQSYLSTAQPRKTRILSTHQDRSSRPLSDRDREEIDANAKKMLRELNASIRTLADVEQARVDIESKVIQKKYARGLGALGAWASGGVSTGKAPEHVAAEDRAKTISTHRDSVLWLLRHRLQECVKTQQDMMEIRLMREMEKNRSILAKARGQDAASLRNASSFVEPPGSPTGRRKGSSQALPRDETSSYDPPNDLTPEQIQMFERDNQDMLKHYESTLDQVRTAEKSLLEISELQTQLIGTLTTQSAGVEQLVTDSDATAGNVQGGNTQLTQATKKTSPAKYTFFATLLISGTRDMLHMELKMLCSVWRSFIDYDCAPGNFGAFESRQFWGPVYLGCKTSNNLEGDDEVNLGFGMITALEIPVKNGFCEKLDPPGSVY</sequence>
<dbReference type="GO" id="GO:0015031">
    <property type="term" value="P:protein transport"/>
    <property type="evidence" value="ECO:0007669"/>
    <property type="project" value="UniProtKB-KW"/>
</dbReference>
<dbReference type="GO" id="GO:0006890">
    <property type="term" value="P:retrograde vesicle-mediated transport, Golgi to endoplasmic reticulum"/>
    <property type="evidence" value="ECO:0007669"/>
    <property type="project" value="TreeGrafter"/>
</dbReference>
<dbReference type="PANTHER" id="PTHR15959">
    <property type="entry name" value="SYNTAXIN-18"/>
    <property type="match status" value="1"/>
</dbReference>
<keyword evidence="7" id="KW-0175">Coiled coil</keyword>
<dbReference type="GO" id="GO:0005783">
    <property type="term" value="C:endoplasmic reticulum"/>
    <property type="evidence" value="ECO:0007669"/>
    <property type="project" value="TreeGrafter"/>
</dbReference>
<evidence type="ECO:0000259" key="10">
    <source>
        <dbReference type="Pfam" id="PF10496"/>
    </source>
</evidence>
<evidence type="ECO:0000256" key="9">
    <source>
        <dbReference type="SAM" id="MobiDB-lite"/>
    </source>
</evidence>
<dbReference type="STRING" id="363999.A0A439CR80"/>
<accession>A0A439CR80</accession>
<organism evidence="11 12">
    <name type="scientific">Xylaria grammica</name>
    <dbReference type="NCBI Taxonomy" id="363999"/>
    <lineage>
        <taxon>Eukaryota</taxon>
        <taxon>Fungi</taxon>
        <taxon>Dikarya</taxon>
        <taxon>Ascomycota</taxon>
        <taxon>Pezizomycotina</taxon>
        <taxon>Sordariomycetes</taxon>
        <taxon>Xylariomycetidae</taxon>
        <taxon>Xylariales</taxon>
        <taxon>Xylariaceae</taxon>
        <taxon>Xylaria</taxon>
    </lineage>
</organism>
<dbReference type="EMBL" id="RYZI01000533">
    <property type="protein sequence ID" value="RWA04676.1"/>
    <property type="molecule type" value="Genomic_DNA"/>
</dbReference>
<name>A0A439CR80_9PEZI</name>
<feature type="region of interest" description="Disordered" evidence="9">
    <location>
        <begin position="202"/>
        <end position="250"/>
    </location>
</feature>
<evidence type="ECO:0000256" key="2">
    <source>
        <dbReference type="ARBA" id="ARBA00009063"/>
    </source>
</evidence>
<gene>
    <name evidence="11" type="ORF">EKO27_g10431</name>
</gene>
<evidence type="ECO:0000256" key="5">
    <source>
        <dbReference type="ARBA" id="ARBA00022927"/>
    </source>
</evidence>
<evidence type="ECO:0000313" key="12">
    <source>
        <dbReference type="Proteomes" id="UP000286045"/>
    </source>
</evidence>
<feature type="domain" description="SNARE-complex protein Syntaxin-18 N-terminal" evidence="10">
    <location>
        <begin position="2"/>
        <end position="75"/>
    </location>
</feature>
<dbReference type="InterPro" id="IPR019529">
    <property type="entry name" value="Syntaxin-18_N"/>
</dbReference>
<comment type="subcellular location">
    <subcellularLocation>
        <location evidence="1">Membrane</location>
        <topology evidence="1">Single-pass type IV membrane protein</topology>
    </subcellularLocation>
</comment>
<comment type="similarity">
    <text evidence="2">Belongs to the syntaxin family.</text>
</comment>
<keyword evidence="6" id="KW-1133">Transmembrane helix</keyword>
<dbReference type="AlphaFoldDB" id="A0A439CR80"/>
<keyword evidence="4" id="KW-0812">Transmembrane</keyword>
<feature type="compositionally biased region" description="Basic and acidic residues" evidence="9">
    <location>
        <begin position="72"/>
        <end position="87"/>
    </location>
</feature>
<keyword evidence="12" id="KW-1185">Reference proteome</keyword>
<keyword evidence="5" id="KW-0653">Protein transport</keyword>
<dbReference type="Proteomes" id="UP000286045">
    <property type="component" value="Unassembled WGS sequence"/>
</dbReference>
<evidence type="ECO:0000256" key="1">
    <source>
        <dbReference type="ARBA" id="ARBA00004211"/>
    </source>
</evidence>
<comment type="caution">
    <text evidence="11">The sequence shown here is derived from an EMBL/GenBank/DDBJ whole genome shotgun (WGS) entry which is preliminary data.</text>
</comment>
<evidence type="ECO:0000256" key="3">
    <source>
        <dbReference type="ARBA" id="ARBA00022448"/>
    </source>
</evidence>
<reference evidence="11 12" key="1">
    <citation type="submission" date="2018-12" db="EMBL/GenBank/DDBJ databases">
        <title>Draft genome sequence of Xylaria grammica IHI A82.</title>
        <authorList>
            <person name="Buettner E."/>
            <person name="Kellner H."/>
        </authorList>
    </citation>
    <scope>NUCLEOTIDE SEQUENCE [LARGE SCALE GENOMIC DNA]</scope>
    <source>
        <strain evidence="11 12">IHI A82</strain>
    </source>
</reference>
<keyword evidence="3" id="KW-0813">Transport</keyword>
<evidence type="ECO:0000256" key="8">
    <source>
        <dbReference type="ARBA" id="ARBA00023136"/>
    </source>
</evidence>
<evidence type="ECO:0000256" key="6">
    <source>
        <dbReference type="ARBA" id="ARBA00022989"/>
    </source>
</evidence>
<evidence type="ECO:0000256" key="7">
    <source>
        <dbReference type="ARBA" id="ARBA00023054"/>
    </source>
</evidence>